<dbReference type="AlphaFoldDB" id="A0A9N9WU85"/>
<evidence type="ECO:0000313" key="2">
    <source>
        <dbReference type="Proteomes" id="UP001153620"/>
    </source>
</evidence>
<reference evidence="1" key="1">
    <citation type="submission" date="2022-01" db="EMBL/GenBank/DDBJ databases">
        <authorList>
            <person name="King R."/>
        </authorList>
    </citation>
    <scope>NUCLEOTIDE SEQUENCE</scope>
</reference>
<evidence type="ECO:0000313" key="1">
    <source>
        <dbReference type="EMBL" id="CAG9809413.1"/>
    </source>
</evidence>
<protein>
    <submittedName>
        <fullName evidence="1">Uncharacterized protein</fullName>
    </submittedName>
</protein>
<dbReference type="Proteomes" id="UP001153620">
    <property type="component" value="Chromosome 3"/>
</dbReference>
<sequence length="55" mass="6212">MEATRELSTYELVGKFAAILRNLLAMKSFDVDVIEHVRSCYRDLSGIFGIKGFEA</sequence>
<proteinExistence type="predicted"/>
<accession>A0A9N9WU85</accession>
<dbReference type="EMBL" id="OU895879">
    <property type="protein sequence ID" value="CAG9809413.1"/>
    <property type="molecule type" value="Genomic_DNA"/>
</dbReference>
<gene>
    <name evidence="1" type="ORF">CHIRRI_LOCUS12239</name>
</gene>
<reference evidence="1" key="2">
    <citation type="submission" date="2022-10" db="EMBL/GenBank/DDBJ databases">
        <authorList>
            <consortium name="ENA_rothamsted_submissions"/>
            <consortium name="culmorum"/>
            <person name="King R."/>
        </authorList>
    </citation>
    <scope>NUCLEOTIDE SEQUENCE</scope>
</reference>
<organism evidence="1 2">
    <name type="scientific">Chironomus riparius</name>
    <dbReference type="NCBI Taxonomy" id="315576"/>
    <lineage>
        <taxon>Eukaryota</taxon>
        <taxon>Metazoa</taxon>
        <taxon>Ecdysozoa</taxon>
        <taxon>Arthropoda</taxon>
        <taxon>Hexapoda</taxon>
        <taxon>Insecta</taxon>
        <taxon>Pterygota</taxon>
        <taxon>Neoptera</taxon>
        <taxon>Endopterygota</taxon>
        <taxon>Diptera</taxon>
        <taxon>Nematocera</taxon>
        <taxon>Chironomoidea</taxon>
        <taxon>Chironomidae</taxon>
        <taxon>Chironominae</taxon>
        <taxon>Chironomus</taxon>
    </lineage>
</organism>
<keyword evidence="2" id="KW-1185">Reference proteome</keyword>
<name>A0A9N9WU85_9DIPT</name>